<evidence type="ECO:0000313" key="1">
    <source>
        <dbReference type="EMBL" id="HIU28389.1"/>
    </source>
</evidence>
<evidence type="ECO:0000313" key="2">
    <source>
        <dbReference type="Proteomes" id="UP000824091"/>
    </source>
</evidence>
<gene>
    <name evidence="1" type="ORF">IAD16_08425</name>
</gene>
<proteinExistence type="predicted"/>
<protein>
    <submittedName>
        <fullName evidence="1">Uncharacterized protein</fullName>
    </submittedName>
</protein>
<sequence length="220" mass="25391">MGAFKGAGEFFKQPLWKVAESMNYSEDNIIVLKGDIDQLEKKFPDTYDNLISCVHHADRRKPIEYGQDLVASWLIEDHFLSVLSSDKYDLYLGGADRNRRILPDVKTSATSDFLVVKGDRHRKLELMNDYTGFWARSGKLHLRDAKYTQLQKDKALFIAISTTTGEFAIYDFRNEIPAKYIQSHKFYGYKPAYELDITRSMLKPISKENMAAAILELMEK</sequence>
<dbReference type="EMBL" id="DVMO01000130">
    <property type="protein sequence ID" value="HIU28389.1"/>
    <property type="molecule type" value="Genomic_DNA"/>
</dbReference>
<organism evidence="1 2">
    <name type="scientific">Candidatus Fimisoma avicola</name>
    <dbReference type="NCBI Taxonomy" id="2840826"/>
    <lineage>
        <taxon>Bacteria</taxon>
        <taxon>Bacillati</taxon>
        <taxon>Bacillota</taxon>
        <taxon>Clostridia</taxon>
        <taxon>Eubacteriales</taxon>
        <taxon>Candidatus Fimisoma</taxon>
    </lineage>
</organism>
<accession>A0A9D1L7Z9</accession>
<comment type="caution">
    <text evidence="1">The sequence shown here is derived from an EMBL/GenBank/DDBJ whole genome shotgun (WGS) entry which is preliminary data.</text>
</comment>
<dbReference type="AlphaFoldDB" id="A0A9D1L7Z9"/>
<reference evidence="1" key="1">
    <citation type="submission" date="2020-10" db="EMBL/GenBank/DDBJ databases">
        <authorList>
            <person name="Gilroy R."/>
        </authorList>
    </citation>
    <scope>NUCLEOTIDE SEQUENCE</scope>
    <source>
        <strain evidence="1">11300</strain>
    </source>
</reference>
<dbReference type="Proteomes" id="UP000824091">
    <property type="component" value="Unassembled WGS sequence"/>
</dbReference>
<reference evidence="1" key="2">
    <citation type="journal article" date="2021" name="PeerJ">
        <title>Extensive microbial diversity within the chicken gut microbiome revealed by metagenomics and culture.</title>
        <authorList>
            <person name="Gilroy R."/>
            <person name="Ravi A."/>
            <person name="Getino M."/>
            <person name="Pursley I."/>
            <person name="Horton D.L."/>
            <person name="Alikhan N.F."/>
            <person name="Baker D."/>
            <person name="Gharbi K."/>
            <person name="Hall N."/>
            <person name="Watson M."/>
            <person name="Adriaenssens E.M."/>
            <person name="Foster-Nyarko E."/>
            <person name="Jarju S."/>
            <person name="Secka A."/>
            <person name="Antonio M."/>
            <person name="Oren A."/>
            <person name="Chaudhuri R.R."/>
            <person name="La Ragione R."/>
            <person name="Hildebrand F."/>
            <person name="Pallen M.J."/>
        </authorList>
    </citation>
    <scope>NUCLEOTIDE SEQUENCE</scope>
    <source>
        <strain evidence="1">11300</strain>
    </source>
</reference>
<name>A0A9D1L7Z9_9FIRM</name>